<dbReference type="NCBIfam" id="NF001310">
    <property type="entry name" value="PRK00258.1-2"/>
    <property type="match status" value="1"/>
</dbReference>
<dbReference type="InterPro" id="IPR022893">
    <property type="entry name" value="Shikimate_DH_fam"/>
</dbReference>
<dbReference type="GO" id="GO:0005829">
    <property type="term" value="C:cytosol"/>
    <property type="evidence" value="ECO:0007669"/>
    <property type="project" value="TreeGrafter"/>
</dbReference>
<protein>
    <recommendedName>
        <fullName evidence="1">shikimate dehydrogenase (NADP(+))</fullName>
        <ecNumber evidence="1">1.1.1.25</ecNumber>
    </recommendedName>
</protein>
<feature type="domain" description="SDH C-terminal" evidence="8">
    <location>
        <begin position="252"/>
        <end position="279"/>
    </location>
</feature>
<dbReference type="GO" id="GO:0009073">
    <property type="term" value="P:aromatic amino acid family biosynthetic process"/>
    <property type="evidence" value="ECO:0007669"/>
    <property type="project" value="UniProtKB-KW"/>
</dbReference>
<feature type="domain" description="Quinate/shikimate 5-dehydrogenase/glutamyl-tRNA reductase" evidence="6">
    <location>
        <begin position="127"/>
        <end position="207"/>
    </location>
</feature>
<dbReference type="GO" id="GO:0019632">
    <property type="term" value="P:shikimate metabolic process"/>
    <property type="evidence" value="ECO:0007669"/>
    <property type="project" value="InterPro"/>
</dbReference>
<dbReference type="GO" id="GO:0008652">
    <property type="term" value="P:amino acid biosynthetic process"/>
    <property type="evidence" value="ECO:0007669"/>
    <property type="project" value="UniProtKB-KW"/>
</dbReference>
<dbReference type="AlphaFoldDB" id="A0A1J5SEL9"/>
<proteinExistence type="inferred from homology"/>
<dbReference type="EC" id="1.1.1.25" evidence="1"/>
<sequence length="284" mass="30806">MVYKQMESSVSKDRYAVVGNPISHSKSPLIHEAFAKQTQQNMSYERVLAPLDGFDATVKDLIAQGYKGVNITVPFKFEAFQLSNELTERARNAGAVNTLIFRDKAIIGDNTDGAGLVRDIEQNLHIPIQGKRILLIGAGGAAEGVLQPILAGMPATLVVTNRTLDKAMAMISKLEKHGGSHQTTVSVCAFEDLHGQVFDIVINATSTGLSDMTLPIPITIFSENCVAYDMMYGKETPFMAQARVAGAQVVDGLGMLVEQAAEAFYLWRGVRPETKSVMAMVRAL</sequence>
<dbReference type="PANTHER" id="PTHR21089:SF1">
    <property type="entry name" value="BIFUNCTIONAL 3-DEHYDROQUINATE DEHYDRATASE_SHIKIMATE DEHYDROGENASE, CHLOROPLASTIC"/>
    <property type="match status" value="1"/>
</dbReference>
<dbReference type="Gene3D" id="3.40.50.10860">
    <property type="entry name" value="Leucine Dehydrogenase, chain A, domain 1"/>
    <property type="match status" value="1"/>
</dbReference>
<dbReference type="CDD" id="cd01065">
    <property type="entry name" value="NAD_bind_Shikimate_DH"/>
    <property type="match status" value="1"/>
</dbReference>
<dbReference type="Gene3D" id="3.40.50.720">
    <property type="entry name" value="NAD(P)-binding Rossmann-like Domain"/>
    <property type="match status" value="1"/>
</dbReference>
<evidence type="ECO:0000313" key="9">
    <source>
        <dbReference type="EMBL" id="OIR02480.1"/>
    </source>
</evidence>
<evidence type="ECO:0000256" key="5">
    <source>
        <dbReference type="ARBA" id="ARBA00023141"/>
    </source>
</evidence>
<evidence type="ECO:0000256" key="1">
    <source>
        <dbReference type="ARBA" id="ARBA00012962"/>
    </source>
</evidence>
<reference evidence="9" key="1">
    <citation type="submission" date="2016-10" db="EMBL/GenBank/DDBJ databases">
        <title>Sequence of Gallionella enrichment culture.</title>
        <authorList>
            <person name="Poehlein A."/>
            <person name="Muehling M."/>
            <person name="Daniel R."/>
        </authorList>
    </citation>
    <scope>NUCLEOTIDE SEQUENCE</scope>
</reference>
<dbReference type="PANTHER" id="PTHR21089">
    <property type="entry name" value="SHIKIMATE DEHYDROGENASE"/>
    <property type="match status" value="1"/>
</dbReference>
<dbReference type="InterPro" id="IPR036291">
    <property type="entry name" value="NAD(P)-bd_dom_sf"/>
</dbReference>
<dbReference type="GO" id="GO:0004764">
    <property type="term" value="F:shikimate 3-dehydrogenase (NADP+) activity"/>
    <property type="evidence" value="ECO:0007669"/>
    <property type="project" value="UniProtKB-EC"/>
</dbReference>
<dbReference type="InterPro" id="IPR013708">
    <property type="entry name" value="Shikimate_DH-bd_N"/>
</dbReference>
<keyword evidence="4 9" id="KW-0560">Oxidoreductase</keyword>
<dbReference type="InterPro" id="IPR041121">
    <property type="entry name" value="SDH_C"/>
</dbReference>
<dbReference type="Pfam" id="PF01488">
    <property type="entry name" value="Shikimate_DH"/>
    <property type="match status" value="1"/>
</dbReference>
<gene>
    <name evidence="9" type="primary">aroE_7</name>
    <name evidence="9" type="ORF">GALL_154310</name>
</gene>
<accession>A0A1J5SEL9</accession>
<dbReference type="InterPro" id="IPR006151">
    <property type="entry name" value="Shikm_DH/Glu-tRNA_Rdtase"/>
</dbReference>
<dbReference type="HAMAP" id="MF_00222">
    <property type="entry name" value="Shikimate_DH_AroE"/>
    <property type="match status" value="1"/>
</dbReference>
<dbReference type="Pfam" id="PF08501">
    <property type="entry name" value="Shikimate_dh_N"/>
    <property type="match status" value="1"/>
</dbReference>
<dbReference type="UniPathway" id="UPA00053">
    <property type="reaction ID" value="UER00087"/>
</dbReference>
<evidence type="ECO:0000256" key="2">
    <source>
        <dbReference type="ARBA" id="ARBA00022605"/>
    </source>
</evidence>
<dbReference type="NCBIfam" id="TIGR00507">
    <property type="entry name" value="aroE"/>
    <property type="match status" value="1"/>
</dbReference>
<dbReference type="InterPro" id="IPR046346">
    <property type="entry name" value="Aminoacid_DH-like_N_sf"/>
</dbReference>
<evidence type="ECO:0000259" key="8">
    <source>
        <dbReference type="Pfam" id="PF18317"/>
    </source>
</evidence>
<dbReference type="EMBL" id="MLJW01000074">
    <property type="protein sequence ID" value="OIR02480.1"/>
    <property type="molecule type" value="Genomic_DNA"/>
</dbReference>
<comment type="caution">
    <text evidence="9">The sequence shown here is derived from an EMBL/GenBank/DDBJ whole genome shotgun (WGS) entry which is preliminary data.</text>
</comment>
<keyword evidence="5" id="KW-0057">Aromatic amino acid biosynthesis</keyword>
<evidence type="ECO:0000256" key="3">
    <source>
        <dbReference type="ARBA" id="ARBA00022857"/>
    </source>
</evidence>
<name>A0A1J5SEL9_9ZZZZ</name>
<dbReference type="GO" id="GO:0050661">
    <property type="term" value="F:NADP binding"/>
    <property type="evidence" value="ECO:0007669"/>
    <property type="project" value="InterPro"/>
</dbReference>
<evidence type="ECO:0000259" key="7">
    <source>
        <dbReference type="Pfam" id="PF08501"/>
    </source>
</evidence>
<feature type="domain" description="Shikimate dehydrogenase substrate binding N-terminal" evidence="7">
    <location>
        <begin position="17"/>
        <end position="99"/>
    </location>
</feature>
<dbReference type="InterPro" id="IPR011342">
    <property type="entry name" value="Shikimate_DH"/>
</dbReference>
<evidence type="ECO:0000259" key="6">
    <source>
        <dbReference type="Pfam" id="PF01488"/>
    </source>
</evidence>
<dbReference type="GO" id="GO:0009423">
    <property type="term" value="P:chorismate biosynthetic process"/>
    <property type="evidence" value="ECO:0007669"/>
    <property type="project" value="UniProtKB-UniPathway"/>
</dbReference>
<organism evidence="9">
    <name type="scientific">mine drainage metagenome</name>
    <dbReference type="NCBI Taxonomy" id="410659"/>
    <lineage>
        <taxon>unclassified sequences</taxon>
        <taxon>metagenomes</taxon>
        <taxon>ecological metagenomes</taxon>
    </lineage>
</organism>
<dbReference type="SUPFAM" id="SSF51735">
    <property type="entry name" value="NAD(P)-binding Rossmann-fold domains"/>
    <property type="match status" value="1"/>
</dbReference>
<keyword evidence="2" id="KW-0028">Amino-acid biosynthesis</keyword>
<dbReference type="FunFam" id="3.40.50.10860:FF:000006">
    <property type="entry name" value="Shikimate dehydrogenase (NADP(+))"/>
    <property type="match status" value="1"/>
</dbReference>
<dbReference type="SUPFAM" id="SSF53223">
    <property type="entry name" value="Aminoacid dehydrogenase-like, N-terminal domain"/>
    <property type="match status" value="1"/>
</dbReference>
<dbReference type="Pfam" id="PF18317">
    <property type="entry name" value="SDH_C"/>
    <property type="match status" value="1"/>
</dbReference>
<evidence type="ECO:0000256" key="4">
    <source>
        <dbReference type="ARBA" id="ARBA00023002"/>
    </source>
</evidence>
<keyword evidence="3" id="KW-0521">NADP</keyword>